<feature type="region of interest" description="Disordered" evidence="7">
    <location>
        <begin position="167"/>
        <end position="187"/>
    </location>
</feature>
<organism evidence="8">
    <name type="scientific">Cyprideis torosa</name>
    <dbReference type="NCBI Taxonomy" id="163714"/>
    <lineage>
        <taxon>Eukaryota</taxon>
        <taxon>Metazoa</taxon>
        <taxon>Ecdysozoa</taxon>
        <taxon>Arthropoda</taxon>
        <taxon>Crustacea</taxon>
        <taxon>Oligostraca</taxon>
        <taxon>Ostracoda</taxon>
        <taxon>Podocopa</taxon>
        <taxon>Podocopida</taxon>
        <taxon>Cytherocopina</taxon>
        <taxon>Cytheroidea</taxon>
        <taxon>Cytherideidae</taxon>
        <taxon>Cyprideis</taxon>
    </lineage>
</organism>
<dbReference type="AlphaFoldDB" id="A0A7R8W8K3"/>
<sequence length="231" mass="26547">MSVVYLSCGFISRNIPVCHLLGRNQTQLSPLGSSLFSTSSACEGRRGPKPQDHTIYLRKFNSLQLYNKRGTREFKKQQMTSKRLLPMIDLGIRWPGKWNDVDLEPEVRVTVIPEMIPDIIVPDLSDCDLKPYVSYRTPEIVQSTFTSRDLFDSVYSKKMFNDFQTDRLDEEGNPKHPSEQELLEPEEAWRRALVTGADLFEMRSDEAPESDISTILSAEEQDDLDAKKHFN</sequence>
<dbReference type="OrthoDB" id="408933at2759"/>
<dbReference type="Pfam" id="PF09809">
    <property type="entry name" value="MRP-L27"/>
    <property type="match status" value="1"/>
</dbReference>
<proteinExistence type="inferred from homology"/>
<keyword evidence="4" id="KW-0689">Ribosomal protein</keyword>
<feature type="compositionally biased region" description="Basic and acidic residues" evidence="7">
    <location>
        <begin position="167"/>
        <end position="179"/>
    </location>
</feature>
<dbReference type="PANTHER" id="PTHR21338">
    <property type="entry name" value="MITOCHONDRIAL RIBOSOMAL PROTEIN L41"/>
    <property type="match status" value="1"/>
</dbReference>
<accession>A0A7R8W8K3</accession>
<keyword evidence="3" id="KW-0809">Transit peptide</keyword>
<dbReference type="GO" id="GO:0006412">
    <property type="term" value="P:translation"/>
    <property type="evidence" value="ECO:0007669"/>
    <property type="project" value="TreeGrafter"/>
</dbReference>
<evidence type="ECO:0000256" key="5">
    <source>
        <dbReference type="ARBA" id="ARBA00023128"/>
    </source>
</evidence>
<evidence type="ECO:0000256" key="6">
    <source>
        <dbReference type="ARBA" id="ARBA00023274"/>
    </source>
</evidence>
<dbReference type="GO" id="GO:0005762">
    <property type="term" value="C:mitochondrial large ribosomal subunit"/>
    <property type="evidence" value="ECO:0007669"/>
    <property type="project" value="InterPro"/>
</dbReference>
<feature type="region of interest" description="Disordered" evidence="7">
    <location>
        <begin position="200"/>
        <end position="231"/>
    </location>
</feature>
<evidence type="ECO:0000256" key="1">
    <source>
        <dbReference type="ARBA" id="ARBA00004173"/>
    </source>
</evidence>
<evidence type="ECO:0000256" key="7">
    <source>
        <dbReference type="SAM" id="MobiDB-lite"/>
    </source>
</evidence>
<comment type="similarity">
    <text evidence="2">Belongs to the mitochondrion-specific ribosomal protein mL41 family.</text>
</comment>
<name>A0A7R8W8K3_9CRUS</name>
<evidence type="ECO:0000256" key="4">
    <source>
        <dbReference type="ARBA" id="ARBA00022980"/>
    </source>
</evidence>
<evidence type="ECO:0000256" key="3">
    <source>
        <dbReference type="ARBA" id="ARBA00022946"/>
    </source>
</evidence>
<dbReference type="EMBL" id="OB660342">
    <property type="protein sequence ID" value="CAD7224285.1"/>
    <property type="molecule type" value="Genomic_DNA"/>
</dbReference>
<evidence type="ECO:0000256" key="2">
    <source>
        <dbReference type="ARBA" id="ARBA00010152"/>
    </source>
</evidence>
<protein>
    <submittedName>
        <fullName evidence="8">Uncharacterized protein</fullName>
    </submittedName>
</protein>
<dbReference type="InterPro" id="IPR019189">
    <property type="entry name" value="Ribosomal_mL41"/>
</dbReference>
<evidence type="ECO:0000313" key="8">
    <source>
        <dbReference type="EMBL" id="CAD7224285.1"/>
    </source>
</evidence>
<keyword evidence="5" id="KW-0496">Mitochondrion</keyword>
<reference evidence="8" key="1">
    <citation type="submission" date="2020-11" db="EMBL/GenBank/DDBJ databases">
        <authorList>
            <person name="Tran Van P."/>
        </authorList>
    </citation>
    <scope>NUCLEOTIDE SEQUENCE</scope>
</reference>
<gene>
    <name evidence="8" type="ORF">CTOB1V02_LOCUS2253</name>
</gene>
<keyword evidence="6" id="KW-0687">Ribonucleoprotein</keyword>
<dbReference type="GO" id="GO:0003735">
    <property type="term" value="F:structural constituent of ribosome"/>
    <property type="evidence" value="ECO:0007669"/>
    <property type="project" value="InterPro"/>
</dbReference>
<comment type="subcellular location">
    <subcellularLocation>
        <location evidence="1">Mitochondrion</location>
    </subcellularLocation>
</comment>
<dbReference type="PANTHER" id="PTHR21338:SF0">
    <property type="entry name" value="LARGE RIBOSOMAL SUBUNIT PROTEIN ML41"/>
    <property type="match status" value="1"/>
</dbReference>